<keyword evidence="4" id="KW-1185">Reference proteome</keyword>
<feature type="region of interest" description="Disordered" evidence="1">
    <location>
        <begin position="119"/>
        <end position="149"/>
    </location>
</feature>
<feature type="domain" description="DUF2383" evidence="2">
    <location>
        <begin position="14"/>
        <end position="118"/>
    </location>
</feature>
<accession>A0A0C1MTE9</accession>
<dbReference type="CDD" id="cd00657">
    <property type="entry name" value="Ferritin_like"/>
    <property type="match status" value="1"/>
</dbReference>
<dbReference type="Proteomes" id="UP000031258">
    <property type="component" value="Unassembled WGS sequence"/>
</dbReference>
<dbReference type="Pfam" id="PF09537">
    <property type="entry name" value="DUF2383"/>
    <property type="match status" value="1"/>
</dbReference>
<dbReference type="Gene3D" id="1.20.1260.10">
    <property type="match status" value="1"/>
</dbReference>
<dbReference type="InterPro" id="IPR019052">
    <property type="entry name" value="DUF2383"/>
</dbReference>
<evidence type="ECO:0000256" key="1">
    <source>
        <dbReference type="SAM" id="MobiDB-lite"/>
    </source>
</evidence>
<proteinExistence type="predicted"/>
<comment type="caution">
    <text evidence="3">The sequence shown here is derived from an EMBL/GenBank/DDBJ whole genome shotgun (WGS) entry which is preliminary data.</text>
</comment>
<dbReference type="InterPro" id="IPR012347">
    <property type="entry name" value="Ferritin-like"/>
</dbReference>
<protein>
    <recommendedName>
        <fullName evidence="2">DUF2383 domain-containing protein</fullName>
    </recommendedName>
</protein>
<organism evidence="3 4">
    <name type="scientific">Candidatus Jidaibacter acanthamoebae</name>
    <dbReference type="NCBI Taxonomy" id="86105"/>
    <lineage>
        <taxon>Bacteria</taxon>
        <taxon>Pseudomonadati</taxon>
        <taxon>Pseudomonadota</taxon>
        <taxon>Alphaproteobacteria</taxon>
        <taxon>Rickettsiales</taxon>
        <taxon>Candidatus Midichloriaceae</taxon>
        <taxon>Candidatus Jidaibacter</taxon>
    </lineage>
</organism>
<sequence>MTMVTLVGTQARFTDALKDLLELEYDATETYTAAVDRLNDENYKAKLNEFKADHERHIEGIRKLLKASGEEFTDGPSGKQVLMIGRVAIAKLIGDASILKAMLAAEEDTNTAYERMLNHEDRPSSADDFIKNAREDERRHKKWLEETTA</sequence>
<dbReference type="InterPro" id="IPR009078">
    <property type="entry name" value="Ferritin-like_SF"/>
</dbReference>
<gene>
    <name evidence="3" type="ORF">NF27_DT01410</name>
</gene>
<dbReference type="EMBL" id="JSWE01000096">
    <property type="protein sequence ID" value="KIE05367.1"/>
    <property type="molecule type" value="Genomic_DNA"/>
</dbReference>
<dbReference type="STRING" id="86105.NF27_DT01410"/>
<dbReference type="AlphaFoldDB" id="A0A0C1MTE9"/>
<reference evidence="3 4" key="1">
    <citation type="submission" date="2014-11" db="EMBL/GenBank/DDBJ databases">
        <title>A Rickettsiales Symbiont of Amoebae With Ancient Features.</title>
        <authorList>
            <person name="Schulz F."/>
            <person name="Martijn J."/>
            <person name="Wascher F."/>
            <person name="Kostanjsek R."/>
            <person name="Ettema T.J."/>
            <person name="Horn M."/>
        </authorList>
    </citation>
    <scope>NUCLEOTIDE SEQUENCE [LARGE SCALE GENOMIC DNA]</scope>
    <source>
        <strain evidence="3 4">UWC36</strain>
    </source>
</reference>
<dbReference type="SUPFAM" id="SSF47240">
    <property type="entry name" value="Ferritin-like"/>
    <property type="match status" value="1"/>
</dbReference>
<evidence type="ECO:0000259" key="2">
    <source>
        <dbReference type="Pfam" id="PF09537"/>
    </source>
</evidence>
<evidence type="ECO:0000313" key="3">
    <source>
        <dbReference type="EMBL" id="KIE05367.1"/>
    </source>
</evidence>
<name>A0A0C1MTE9_9RICK</name>
<feature type="compositionally biased region" description="Basic and acidic residues" evidence="1">
    <location>
        <begin position="119"/>
        <end position="138"/>
    </location>
</feature>
<evidence type="ECO:0000313" key="4">
    <source>
        <dbReference type="Proteomes" id="UP000031258"/>
    </source>
</evidence>